<dbReference type="PRINTS" id="PR01434">
    <property type="entry name" value="NADHDHGNASE5"/>
</dbReference>
<feature type="transmembrane region" description="Helical" evidence="18">
    <location>
        <begin position="374"/>
        <end position="396"/>
    </location>
</feature>
<evidence type="ECO:0000256" key="8">
    <source>
        <dbReference type="ARBA" id="ARBA00022792"/>
    </source>
</evidence>
<keyword evidence="13" id="KW-0830">Ubiquinone</keyword>
<keyword evidence="7 18" id="KW-0812">Transmembrane</keyword>
<feature type="transmembrane region" description="Helical" evidence="18">
    <location>
        <begin position="87"/>
        <end position="104"/>
    </location>
</feature>
<feature type="domain" description="NADH:quinone oxidoreductase/Mrp antiporter transmembrane" evidence="19">
    <location>
        <begin position="106"/>
        <end position="381"/>
    </location>
</feature>
<keyword evidence="12" id="KW-0520">NAD</keyword>
<feature type="transmembrane region" description="Helical" evidence="18">
    <location>
        <begin position="475"/>
        <end position="494"/>
    </location>
</feature>
<keyword evidence="10" id="KW-0249">Electron transport</keyword>
<evidence type="ECO:0000256" key="17">
    <source>
        <dbReference type="ARBA" id="ARBA00049551"/>
    </source>
</evidence>
<dbReference type="GO" id="GO:0015990">
    <property type="term" value="P:electron transport coupled proton transport"/>
    <property type="evidence" value="ECO:0007669"/>
    <property type="project" value="TreeGrafter"/>
</dbReference>
<keyword evidence="14 21" id="KW-0496">Mitochondrion</keyword>
<evidence type="ECO:0000256" key="18">
    <source>
        <dbReference type="SAM" id="Phobius"/>
    </source>
</evidence>
<comment type="function">
    <text evidence="1">Core subunit of the mitochondrial membrane respiratory chain NADH dehydrogenase (Complex I) that is believed to belong to the minimal assembly required for catalysis. Complex I functions in the transfer of electrons from NADH to the respiratory chain. The immediate electron acceptor for the enzyme is believed to be ubiquinone.</text>
</comment>
<evidence type="ECO:0000256" key="16">
    <source>
        <dbReference type="ARBA" id="ARBA00031027"/>
    </source>
</evidence>
<evidence type="ECO:0000256" key="11">
    <source>
        <dbReference type="ARBA" id="ARBA00022989"/>
    </source>
</evidence>
<evidence type="ECO:0000256" key="1">
    <source>
        <dbReference type="ARBA" id="ARBA00003257"/>
    </source>
</evidence>
<keyword evidence="6" id="KW-0679">Respiratory chain</keyword>
<feature type="transmembrane region" description="Helical" evidence="18">
    <location>
        <begin position="174"/>
        <end position="192"/>
    </location>
</feature>
<keyword evidence="11 18" id="KW-1133">Transmembrane helix</keyword>
<feature type="transmembrane region" description="Helical" evidence="18">
    <location>
        <begin position="330"/>
        <end position="354"/>
    </location>
</feature>
<evidence type="ECO:0000256" key="10">
    <source>
        <dbReference type="ARBA" id="ARBA00022982"/>
    </source>
</evidence>
<dbReference type="PANTHER" id="PTHR42829">
    <property type="entry name" value="NADH-UBIQUINONE OXIDOREDUCTASE CHAIN 5"/>
    <property type="match status" value="1"/>
</dbReference>
<evidence type="ECO:0000259" key="19">
    <source>
        <dbReference type="Pfam" id="PF00361"/>
    </source>
</evidence>
<dbReference type="RefSeq" id="YP_007025080.1">
    <property type="nucleotide sequence ID" value="NC_019593.1"/>
</dbReference>
<dbReference type="GO" id="GO:0008137">
    <property type="term" value="F:NADH dehydrogenase (ubiquinone) activity"/>
    <property type="evidence" value="ECO:0007669"/>
    <property type="project" value="UniProtKB-EC"/>
</dbReference>
<protein>
    <recommendedName>
        <fullName evidence="4">NADH-ubiquinone oxidoreductase chain 5</fullName>
        <ecNumber evidence="3">7.1.1.2</ecNumber>
    </recommendedName>
    <alternativeName>
        <fullName evidence="16">NADH dehydrogenase subunit 5</fullName>
    </alternativeName>
</protein>
<dbReference type="AlphaFoldDB" id="K7NBE4"/>
<keyword evidence="5" id="KW-0813">Transport</keyword>
<comment type="catalytic activity">
    <reaction evidence="17">
        <text>a ubiquinone + NADH + 5 H(+)(in) = a ubiquinol + NAD(+) + 4 H(+)(out)</text>
        <dbReference type="Rhea" id="RHEA:29091"/>
        <dbReference type="Rhea" id="RHEA-COMP:9565"/>
        <dbReference type="Rhea" id="RHEA-COMP:9566"/>
        <dbReference type="ChEBI" id="CHEBI:15378"/>
        <dbReference type="ChEBI" id="CHEBI:16389"/>
        <dbReference type="ChEBI" id="CHEBI:17976"/>
        <dbReference type="ChEBI" id="CHEBI:57540"/>
        <dbReference type="ChEBI" id="CHEBI:57945"/>
        <dbReference type="EC" id="7.1.1.2"/>
    </reaction>
</comment>
<evidence type="ECO:0000256" key="7">
    <source>
        <dbReference type="ARBA" id="ARBA00022692"/>
    </source>
</evidence>
<keyword evidence="9" id="KW-1278">Translocase</keyword>
<evidence type="ECO:0000256" key="9">
    <source>
        <dbReference type="ARBA" id="ARBA00022967"/>
    </source>
</evidence>
<feature type="transmembrane region" description="Helical" evidence="18">
    <location>
        <begin position="416"/>
        <end position="438"/>
    </location>
</feature>
<evidence type="ECO:0000256" key="15">
    <source>
        <dbReference type="ARBA" id="ARBA00023136"/>
    </source>
</evidence>
<dbReference type="GO" id="GO:0005743">
    <property type="term" value="C:mitochondrial inner membrane"/>
    <property type="evidence" value="ECO:0007669"/>
    <property type="project" value="UniProtKB-SubCell"/>
</dbReference>
<feature type="transmembrane region" description="Helical" evidence="18">
    <location>
        <begin position="237"/>
        <end position="258"/>
    </location>
</feature>
<sequence>MKMSFYVLSGVLLLFTGIVLFIVGVLLMMNMFMLLMDWEIFTINSSSVVMTIIIDWMSMLFMSCVLIISSMVVIYSNSYMKYDMNKVRFLYLVLLFILSMMFMILSPNLISILLGWDGLGLVSYGLVIYFNNSKSFNAGMLTILTNRVGDVAILLGIGFMFNYGSWHYTYYMDIWDMSMYSMVILVILASFTKSAQIPFSSWLPAAMAAPTPVSALVHSSTLVTAGVYLLIRYSNVFLYYDCSLMSLLGMLTMFMAGLSANFEYDLKSIIALSTLSQLGLMVSVLFLGYPLLAFFHLLTHAFFSALLFLCAGLIIHLMSDSQDIRDMGGISGFIPYTCACFCISNISLCGVPFMSGFYSKDMILEVMSFVHVNFFVYLIFYISVGLTSAYTIRMMYYMLYGCCNMYMCQNYYEDKFMVYPMIFLSVLSVLMGSLLYWLMFLCPVLLVMSFFMSVLSLIFVLMGGFMGYMLNNNTYVSGMYIIHGLSWFMGEMWFMPRLSTYSIYSFSGDLSFYYSTLIDMGWGEYVISSLLYKYSILISKFMMHYQFNNVKYYMMGFIIMMFMFLI</sequence>
<accession>K7NBE4</accession>
<feature type="transmembrane region" description="Helical" evidence="18">
    <location>
        <begin position="514"/>
        <end position="537"/>
    </location>
</feature>
<dbReference type="Pfam" id="PF06455">
    <property type="entry name" value="NADH5_C"/>
    <property type="match status" value="1"/>
</dbReference>
<dbReference type="CTD" id="4540"/>
<evidence type="ECO:0000256" key="4">
    <source>
        <dbReference type="ARBA" id="ARBA00021096"/>
    </source>
</evidence>
<evidence type="ECO:0000256" key="6">
    <source>
        <dbReference type="ARBA" id="ARBA00022660"/>
    </source>
</evidence>
<dbReference type="PANTHER" id="PTHR42829:SF2">
    <property type="entry name" value="NADH-UBIQUINONE OXIDOREDUCTASE CHAIN 5"/>
    <property type="match status" value="1"/>
</dbReference>
<dbReference type="InterPro" id="IPR003945">
    <property type="entry name" value="NU5C-like"/>
</dbReference>
<geneLocation type="mitochondrion" evidence="21"/>
<feature type="transmembrane region" description="Helical" evidence="18">
    <location>
        <begin position="151"/>
        <end position="168"/>
    </location>
</feature>
<evidence type="ECO:0000256" key="5">
    <source>
        <dbReference type="ARBA" id="ARBA00022448"/>
    </source>
</evidence>
<feature type="transmembrane region" description="Helical" evidence="18">
    <location>
        <begin position="12"/>
        <end position="36"/>
    </location>
</feature>
<dbReference type="GeneID" id="14048526"/>
<evidence type="ECO:0000313" key="21">
    <source>
        <dbReference type="EMBL" id="AEH21207.1"/>
    </source>
</evidence>
<feature type="transmembrane region" description="Helical" evidence="18">
    <location>
        <begin position="297"/>
        <end position="318"/>
    </location>
</feature>
<dbReference type="PRINTS" id="PR01435">
    <property type="entry name" value="NPOXDRDTASE5"/>
</dbReference>
<comment type="subcellular location">
    <subcellularLocation>
        <location evidence="2">Mitochondrion inner membrane</location>
        <topology evidence="2">Multi-pass membrane protein</topology>
    </subcellularLocation>
</comment>
<name>K7NBE4_9HEMI</name>
<organism evidence="21">
    <name type="scientific">Gorpis humeralis</name>
    <dbReference type="NCBI Taxonomy" id="1041165"/>
    <lineage>
        <taxon>Eukaryota</taxon>
        <taxon>Metazoa</taxon>
        <taxon>Ecdysozoa</taxon>
        <taxon>Arthropoda</taxon>
        <taxon>Hexapoda</taxon>
        <taxon>Insecta</taxon>
        <taxon>Pterygota</taxon>
        <taxon>Neoptera</taxon>
        <taxon>Paraneoptera</taxon>
        <taxon>Hemiptera</taxon>
        <taxon>Heteroptera</taxon>
        <taxon>Panheteroptera</taxon>
        <taxon>Cimicomorpha</taxon>
        <taxon>Nabidae</taxon>
        <taxon>Nabinae</taxon>
        <taxon>Gorpis</taxon>
    </lineage>
</organism>
<evidence type="ECO:0000256" key="3">
    <source>
        <dbReference type="ARBA" id="ARBA00012944"/>
    </source>
</evidence>
<dbReference type="GO" id="GO:0042773">
    <property type="term" value="P:ATP synthesis coupled electron transport"/>
    <property type="evidence" value="ECO:0007669"/>
    <property type="project" value="InterPro"/>
</dbReference>
<evidence type="ECO:0000256" key="12">
    <source>
        <dbReference type="ARBA" id="ARBA00023027"/>
    </source>
</evidence>
<dbReference type="InterPro" id="IPR001750">
    <property type="entry name" value="ND/Mrp_TM"/>
</dbReference>
<reference evidence="21" key="1">
    <citation type="journal article" date="2012" name="PLoS ONE">
        <title>Comparative mitogenomic analysis of damsel bugs representing three tribes in the family Nabidae (Insecta: Hemiptera).</title>
        <authorList>
            <person name="Li H."/>
            <person name="Liu H.Y."/>
            <person name="Song F."/>
            <person name="Shi A.M."/>
            <person name="Zhou X.G."/>
            <person name="Cai W.Z."/>
        </authorList>
    </citation>
    <scope>NUCLEOTIDE SEQUENCE</scope>
</reference>
<feature type="transmembrane region" description="Helical" evidence="18">
    <location>
        <begin position="110"/>
        <end position="130"/>
    </location>
</feature>
<feature type="transmembrane region" description="Helical" evidence="18">
    <location>
        <begin position="549"/>
        <end position="565"/>
    </location>
</feature>
<keyword evidence="15 18" id="KW-0472">Membrane</keyword>
<evidence type="ECO:0000256" key="14">
    <source>
        <dbReference type="ARBA" id="ARBA00023128"/>
    </source>
</evidence>
<dbReference type="InterPro" id="IPR010934">
    <property type="entry name" value="NADH_DH_su5_C"/>
</dbReference>
<keyword evidence="8" id="KW-0999">Mitochondrion inner membrane</keyword>
<gene>
    <name evidence="21" type="primary">ND5</name>
</gene>
<dbReference type="EC" id="7.1.1.2" evidence="3"/>
<proteinExistence type="predicted"/>
<evidence type="ECO:0000259" key="20">
    <source>
        <dbReference type="Pfam" id="PF06455"/>
    </source>
</evidence>
<dbReference type="EMBL" id="JF927830">
    <property type="protein sequence ID" value="AEH21207.1"/>
    <property type="molecule type" value="Genomic_DNA"/>
</dbReference>
<feature type="transmembrane region" description="Helical" evidence="18">
    <location>
        <begin position="270"/>
        <end position="291"/>
    </location>
</feature>
<evidence type="ECO:0000256" key="13">
    <source>
        <dbReference type="ARBA" id="ARBA00023075"/>
    </source>
</evidence>
<feature type="transmembrane region" description="Helical" evidence="18">
    <location>
        <begin position="213"/>
        <end position="231"/>
    </location>
</feature>
<feature type="transmembrane region" description="Helical" evidence="18">
    <location>
        <begin position="444"/>
        <end position="468"/>
    </location>
</feature>
<dbReference type="Pfam" id="PF00361">
    <property type="entry name" value="Proton_antipo_M"/>
    <property type="match status" value="1"/>
</dbReference>
<feature type="domain" description="NADH dehydrogenase subunit 5 C-terminal" evidence="20">
    <location>
        <begin position="390"/>
        <end position="565"/>
    </location>
</feature>
<dbReference type="GO" id="GO:0003954">
    <property type="term" value="F:NADH dehydrogenase activity"/>
    <property type="evidence" value="ECO:0007669"/>
    <property type="project" value="TreeGrafter"/>
</dbReference>
<feature type="transmembrane region" description="Helical" evidence="18">
    <location>
        <begin position="48"/>
        <end position="75"/>
    </location>
</feature>
<evidence type="ECO:0000256" key="2">
    <source>
        <dbReference type="ARBA" id="ARBA00004448"/>
    </source>
</evidence>